<feature type="domain" description="Enolase C-terminal" evidence="1">
    <location>
        <begin position="1"/>
        <end position="78"/>
    </location>
</feature>
<comment type="caution">
    <text evidence="2">The sequence shown here is derived from an EMBL/GenBank/DDBJ whole genome shotgun (WGS) entry which is preliminary data.</text>
</comment>
<reference evidence="2 3" key="1">
    <citation type="submission" date="2019-06" db="EMBL/GenBank/DDBJ databases">
        <title>Whole genome sequence for Cellvibrionaceae sp. R142.</title>
        <authorList>
            <person name="Wang G."/>
        </authorList>
    </citation>
    <scope>NUCLEOTIDE SEQUENCE [LARGE SCALE GENOMIC DNA]</scope>
    <source>
        <strain evidence="2 3">R142</strain>
    </source>
</reference>
<dbReference type="Proteomes" id="UP000319732">
    <property type="component" value="Unassembled WGS sequence"/>
</dbReference>
<sequence>MAASAGIDCTPHISGKALGFLYMLQFASCVPNIGPYQEFKGNKDQVPITSASTSLQPKKGYVDIPKEPGLGVVFDPDVIRTAKKITAL</sequence>
<organism evidence="2 3">
    <name type="scientific">Exilibacterium tricleocarpae</name>
    <dbReference type="NCBI Taxonomy" id="2591008"/>
    <lineage>
        <taxon>Bacteria</taxon>
        <taxon>Pseudomonadati</taxon>
        <taxon>Pseudomonadota</taxon>
        <taxon>Gammaproteobacteria</taxon>
        <taxon>Cellvibrionales</taxon>
        <taxon>Cellvibrionaceae</taxon>
        <taxon>Exilibacterium</taxon>
    </lineage>
</organism>
<proteinExistence type="predicted"/>
<dbReference type="Pfam" id="PF13378">
    <property type="entry name" value="MR_MLE_C"/>
    <property type="match status" value="1"/>
</dbReference>
<dbReference type="OrthoDB" id="103536at2"/>
<dbReference type="AlphaFoldDB" id="A0A545T0F3"/>
<evidence type="ECO:0000313" key="3">
    <source>
        <dbReference type="Proteomes" id="UP000319732"/>
    </source>
</evidence>
<dbReference type="Gene3D" id="3.20.20.120">
    <property type="entry name" value="Enolase-like C-terminal domain"/>
    <property type="match status" value="1"/>
</dbReference>
<dbReference type="SUPFAM" id="SSF51604">
    <property type="entry name" value="Enolase C-terminal domain-like"/>
    <property type="match status" value="1"/>
</dbReference>
<gene>
    <name evidence="2" type="ORF">FKG94_20440</name>
</gene>
<dbReference type="EMBL" id="VHSG01000023">
    <property type="protein sequence ID" value="TQV70703.1"/>
    <property type="molecule type" value="Genomic_DNA"/>
</dbReference>
<evidence type="ECO:0000259" key="1">
    <source>
        <dbReference type="Pfam" id="PF13378"/>
    </source>
</evidence>
<keyword evidence="3" id="KW-1185">Reference proteome</keyword>
<protein>
    <recommendedName>
        <fullName evidence="1">Enolase C-terminal domain-containing protein</fullName>
    </recommendedName>
</protein>
<dbReference type="RefSeq" id="WP_142928804.1">
    <property type="nucleotide sequence ID" value="NZ_ML660101.1"/>
</dbReference>
<evidence type="ECO:0000313" key="2">
    <source>
        <dbReference type="EMBL" id="TQV70703.1"/>
    </source>
</evidence>
<accession>A0A545T0F3</accession>
<dbReference type="InterPro" id="IPR029065">
    <property type="entry name" value="Enolase_C-like"/>
</dbReference>
<dbReference type="InterPro" id="IPR036849">
    <property type="entry name" value="Enolase-like_C_sf"/>
</dbReference>
<name>A0A545T0F3_9GAMM</name>